<dbReference type="AlphaFoldDB" id="X1AJB7"/>
<reference evidence="1" key="1">
    <citation type="journal article" date="2014" name="Front. Microbiol.">
        <title>High frequency of phylogenetically diverse reductive dehalogenase-homologous genes in deep subseafloor sedimentary metagenomes.</title>
        <authorList>
            <person name="Kawai M."/>
            <person name="Futagami T."/>
            <person name="Toyoda A."/>
            <person name="Takaki Y."/>
            <person name="Nishi S."/>
            <person name="Hori S."/>
            <person name="Arai W."/>
            <person name="Tsubouchi T."/>
            <person name="Morono Y."/>
            <person name="Uchiyama I."/>
            <person name="Ito T."/>
            <person name="Fujiyama A."/>
            <person name="Inagaki F."/>
            <person name="Takami H."/>
        </authorList>
    </citation>
    <scope>NUCLEOTIDE SEQUENCE</scope>
    <source>
        <strain evidence="1">Expedition CK06-06</strain>
    </source>
</reference>
<dbReference type="NCBIfam" id="NF045662">
    <property type="entry name" value="DVU0298_fam"/>
    <property type="match status" value="1"/>
</dbReference>
<dbReference type="EMBL" id="BART01006246">
    <property type="protein sequence ID" value="GAG60051.1"/>
    <property type="molecule type" value="Genomic_DNA"/>
</dbReference>
<sequence>MPSEMPVGRCSCGAVYACDITGHNLGSALVEALVFACQGDWDLAWGLLPEDDYLEDQVSDYDLESHLIVHSGAYEGRQINGVLYFIRMHQDVREVTDEGAKRLLERATPPAPSRTRHKRTKKAFSKRDVERLVKEYKVEDLLELAAQDQRIIRDLKRLLYAVDDLVRYRAADILGKVAGLLSRQDPESVSRLLQGLFTAVTDTAASSWGYIGAIGEIISNRPEQFGGYVPQLYPLASDRALLPDVLRAFIKVAESRPDILRKKGYQFIPLLNDPVPSIRGYAAMLLGKLEAGEAKDDLAGLVDDETPVGVYEAGQLATRSVGDLAADALSRL</sequence>
<dbReference type="SUPFAM" id="SSF48371">
    <property type="entry name" value="ARM repeat"/>
    <property type="match status" value="1"/>
</dbReference>
<comment type="caution">
    <text evidence="1">The sequence shown here is derived from an EMBL/GenBank/DDBJ whole genome shotgun (WGS) entry which is preliminary data.</text>
</comment>
<dbReference type="Gene3D" id="1.25.10.10">
    <property type="entry name" value="Leucine-rich Repeat Variant"/>
    <property type="match status" value="1"/>
</dbReference>
<gene>
    <name evidence="1" type="ORF">S01H4_14230</name>
</gene>
<name>X1AJB7_9ZZZZ</name>
<evidence type="ECO:0008006" key="2">
    <source>
        <dbReference type="Google" id="ProtNLM"/>
    </source>
</evidence>
<proteinExistence type="predicted"/>
<dbReference type="InterPro" id="IPR054701">
    <property type="entry name" value="DVU0298-like"/>
</dbReference>
<organism evidence="1">
    <name type="scientific">marine sediment metagenome</name>
    <dbReference type="NCBI Taxonomy" id="412755"/>
    <lineage>
        <taxon>unclassified sequences</taxon>
        <taxon>metagenomes</taxon>
        <taxon>ecological metagenomes</taxon>
    </lineage>
</organism>
<dbReference type="InterPro" id="IPR011989">
    <property type="entry name" value="ARM-like"/>
</dbReference>
<accession>X1AJB7</accession>
<protein>
    <recommendedName>
        <fullName evidence="2">HEAT repeat domain-containing protein</fullName>
    </recommendedName>
</protein>
<dbReference type="InterPro" id="IPR016024">
    <property type="entry name" value="ARM-type_fold"/>
</dbReference>
<evidence type="ECO:0000313" key="1">
    <source>
        <dbReference type="EMBL" id="GAG60051.1"/>
    </source>
</evidence>